<dbReference type="InterPro" id="IPR036895">
    <property type="entry name" value="Uracil-DNA_glycosylase-like_sf"/>
</dbReference>
<dbReference type="GO" id="GO:0004844">
    <property type="term" value="F:uracil DNA N-glycosylase activity"/>
    <property type="evidence" value="ECO:0007669"/>
    <property type="project" value="TreeGrafter"/>
</dbReference>
<sequence>MRVLADVWEPGLDLVLCGTAVGPCAAERGHHYAQRGDAAWRLLHDSGLTTALLRPDDEALLTRHGVGLVDLVKRLPPPDPFDVAGLLRVLEQVGPGWVAFNGRVGADAVARALGEPRPSLGRQRWTLAGAHAFVLPSSSGANQRRDHGGRPDRLSWWAELASLVTESRPRLARPVRPPAPPAGTSPRSGRSAPP</sequence>
<dbReference type="GO" id="GO:0008263">
    <property type="term" value="F:pyrimidine-specific mismatch base pair DNA N-glycosylase activity"/>
    <property type="evidence" value="ECO:0007669"/>
    <property type="project" value="TreeGrafter"/>
</dbReference>
<evidence type="ECO:0000313" key="6">
    <source>
        <dbReference type="EMBL" id="REK72619.1"/>
    </source>
</evidence>
<feature type="domain" description="Uracil-DNA glycosylase-like" evidence="5">
    <location>
        <begin position="9"/>
        <end position="160"/>
    </location>
</feature>
<evidence type="ECO:0000256" key="1">
    <source>
        <dbReference type="ARBA" id="ARBA00022763"/>
    </source>
</evidence>
<dbReference type="OrthoDB" id="9799921at2"/>
<dbReference type="EMBL" id="QUBR01000001">
    <property type="protein sequence ID" value="REK72619.1"/>
    <property type="molecule type" value="Genomic_DNA"/>
</dbReference>
<reference evidence="6 7" key="1">
    <citation type="submission" date="2018-08" db="EMBL/GenBank/DDBJ databases">
        <title>Aeromicrobium sp. M2KJ-4, whole genome shotgun sequence.</title>
        <authorList>
            <person name="Tuo L."/>
        </authorList>
    </citation>
    <scope>NUCLEOTIDE SEQUENCE [LARGE SCALE GENOMIC DNA]</scope>
    <source>
        <strain evidence="6 7">M2KJ-4</strain>
    </source>
</reference>
<dbReference type="PANTHER" id="PTHR12159">
    <property type="entry name" value="G/T AND G/U MISMATCH-SPECIFIC DNA GLYCOSYLASE"/>
    <property type="match status" value="1"/>
</dbReference>
<dbReference type="Proteomes" id="UP000265581">
    <property type="component" value="Unassembled WGS sequence"/>
</dbReference>
<evidence type="ECO:0000256" key="2">
    <source>
        <dbReference type="ARBA" id="ARBA00022801"/>
    </source>
</evidence>
<evidence type="ECO:0000313" key="7">
    <source>
        <dbReference type="Proteomes" id="UP000265581"/>
    </source>
</evidence>
<comment type="caution">
    <text evidence="6">The sequence shown here is derived from an EMBL/GenBank/DDBJ whole genome shotgun (WGS) entry which is preliminary data.</text>
</comment>
<evidence type="ECO:0000256" key="3">
    <source>
        <dbReference type="ARBA" id="ARBA00023204"/>
    </source>
</evidence>
<accession>A0A371P9M0</accession>
<dbReference type="InterPro" id="IPR005122">
    <property type="entry name" value="Uracil-DNA_glycosylase-like"/>
</dbReference>
<dbReference type="AlphaFoldDB" id="A0A371P9M0"/>
<dbReference type="PANTHER" id="PTHR12159:SF9">
    <property type="entry name" value="G_T MISMATCH-SPECIFIC THYMINE DNA GLYCOSYLASE"/>
    <property type="match status" value="1"/>
</dbReference>
<name>A0A371P9M0_9ACTN</name>
<dbReference type="Gene3D" id="3.40.470.10">
    <property type="entry name" value="Uracil-DNA glycosylase-like domain"/>
    <property type="match status" value="1"/>
</dbReference>
<evidence type="ECO:0000259" key="5">
    <source>
        <dbReference type="Pfam" id="PF03167"/>
    </source>
</evidence>
<dbReference type="RefSeq" id="WP_119702732.1">
    <property type="nucleotide sequence ID" value="NZ_JBHSOI010000001.1"/>
</dbReference>
<evidence type="ECO:0000256" key="4">
    <source>
        <dbReference type="SAM" id="MobiDB-lite"/>
    </source>
</evidence>
<dbReference type="Pfam" id="PF03167">
    <property type="entry name" value="UDG"/>
    <property type="match status" value="1"/>
</dbReference>
<proteinExistence type="predicted"/>
<keyword evidence="3" id="KW-0234">DNA repair</keyword>
<keyword evidence="1" id="KW-0227">DNA damage</keyword>
<gene>
    <name evidence="6" type="ORF">DX116_03120</name>
</gene>
<protein>
    <submittedName>
        <fullName evidence="6">Mismatch-specific DNA-glycosylase</fullName>
    </submittedName>
</protein>
<keyword evidence="2" id="KW-0378">Hydrolase</keyword>
<feature type="region of interest" description="Disordered" evidence="4">
    <location>
        <begin position="167"/>
        <end position="194"/>
    </location>
</feature>
<dbReference type="SUPFAM" id="SSF52141">
    <property type="entry name" value="Uracil-DNA glycosylase-like"/>
    <property type="match status" value="1"/>
</dbReference>
<dbReference type="InterPro" id="IPR015637">
    <property type="entry name" value="MUG/TDG"/>
</dbReference>
<keyword evidence="7" id="KW-1185">Reference proteome</keyword>
<organism evidence="6 7">
    <name type="scientific">Aeromicrobium endophyticum</name>
    <dbReference type="NCBI Taxonomy" id="2292704"/>
    <lineage>
        <taxon>Bacteria</taxon>
        <taxon>Bacillati</taxon>
        <taxon>Actinomycetota</taxon>
        <taxon>Actinomycetes</taxon>
        <taxon>Propionibacteriales</taxon>
        <taxon>Nocardioidaceae</taxon>
        <taxon>Aeromicrobium</taxon>
    </lineage>
</organism>
<dbReference type="GO" id="GO:0006285">
    <property type="term" value="P:base-excision repair, AP site formation"/>
    <property type="evidence" value="ECO:0007669"/>
    <property type="project" value="InterPro"/>
</dbReference>
<dbReference type="CDD" id="cd10028">
    <property type="entry name" value="UDG-F2_TDG_MUG"/>
    <property type="match status" value="1"/>
</dbReference>